<feature type="region of interest" description="Disordered" evidence="1">
    <location>
        <begin position="1242"/>
        <end position="1271"/>
    </location>
</feature>
<feature type="compositionally biased region" description="Low complexity" evidence="1">
    <location>
        <begin position="532"/>
        <end position="550"/>
    </location>
</feature>
<name>A0AAV2ZQT6_PYXAD</name>
<dbReference type="GO" id="GO:0007052">
    <property type="term" value="P:mitotic spindle organization"/>
    <property type="evidence" value="ECO:0007669"/>
    <property type="project" value="TreeGrafter"/>
</dbReference>
<dbReference type="InterPro" id="IPR058559">
    <property type="entry name" value="PRM_STIL"/>
</dbReference>
<dbReference type="GO" id="GO:0005815">
    <property type="term" value="C:microtubule organizing center"/>
    <property type="evidence" value="ECO:0007669"/>
    <property type="project" value="TreeGrafter"/>
</dbReference>
<sequence length="1290" mass="141025">MSTKMSLKNMQHYKEAKPSANENPINIRNMPNRMLPIHFPPTKTVLWDSTPMGEPIGLHFSYYRNPHLLLSEKALRLAYRHAKTERRVFCCFLLGSFSVDDDEEGVTLTIDRFDPGREKAGIVGKVPSALLPGDFVIPCSVSSRESAGNVTLHTTEEFAASFKGLQSHLHCKEALDLSKLLTVRAHITYSESMDNLHFDLRWAAVTVANSFESTPIKPVPIIPTALARNLSSHNNIAQLQGTHKCGYLTMDQTRKLLLVLESDPKAYTLPLVGIWLSGITHIHSPQVWASCLRYLFSSSIKERVLSESGSFLIVLYSLTHKEPEFYECMPCIGHDPLGCQLLTCEDSLHLFKNAESSKQSPLMFELSTESQNAEAYLLSEVSKTISDSVFKLHASPAKLSVSDHDSGVEDEDFSPRPSPHPHPSFQQVTRIHPSVPELSLVFGSVIEPKPAVQNSEISNKKVPPMSSTPKVVNNQFITAYPHNDLYGKESMPKPLPVPSKTCKPIGTKPSRGKSSTGDKAHFHGNGQMRRNSTSSSTSSSSLSTPRTGSSPDTSVHQVKGSSEHDLRCSINGPCPEQPPLTSSPYSRRSSLPHSPNHNATFPLQTRPLSDAQKLTQNFTTCRHQTNICSCCVGIASVQCHSPNSWPAVSHIGHRNLESQSEPHGNVIPFYQNMPCPNACCSPMLMNSGRMMGCTTPVDAANSPGRRDSLPVNSCNSNPCMAMAPTSIPAPNGMMGLSTEAYQLLAEQDKQLKLLQAQIQRLLEAQAAQGTSKPSHSEKSAESVATETEISEPVRKTSVSIAVSTGASLFWNPPPCPEEEESLNKQDESELCNELTAAVNNEQDTSNSTIASSLKAVDIYSFAENSQLTDCTGYSPPALQPVCSTRNEPPSPQLLHDEQLSTNSIMYDAHQEHQGKQKASDHGVSAPSLPPGKFYQDLLNQVNNLLKTSSSASEESCENISRVNSRVSEPLSDKSKEYVACDSSRSDQHSVQKATLKQLKSLGVEIGSATSEVKQNSADTADNACVLACINPDAVIPRLNYMSFTNIGLSGFVPSGVDLSMEANAIALKYLSESQLTQLSLNHTNQNKDVDSSSFHGLFPGNSEKSMVGLSLISPSNMSFATMKYLKRYALIDSNDSSDDELDPSSETAHLSVDQVDRNKKFSSDLSESKQSMDLSSEPKTTPRTSEKAAVEFVYHPEGNKLRNITNEMPKKAMAPVQASDEASLHFLKDINPKSKLLSGKTLFKDHHDKENGRSSPLFNAKDSNSSGKKVAAGSLEILDVNHLRQLPKLF</sequence>
<dbReference type="GO" id="GO:0031023">
    <property type="term" value="P:microtubule organizing center organization"/>
    <property type="evidence" value="ECO:0007669"/>
    <property type="project" value="TreeGrafter"/>
</dbReference>
<feature type="region of interest" description="Disordered" evidence="1">
    <location>
        <begin position="400"/>
        <end position="425"/>
    </location>
</feature>
<feature type="compositionally biased region" description="Polar residues" evidence="1">
    <location>
        <begin position="1163"/>
        <end position="1183"/>
    </location>
</feature>
<feature type="domain" description="STIL coiled coil region" evidence="3">
    <location>
        <begin position="739"/>
        <end position="765"/>
    </location>
</feature>
<gene>
    <name evidence="4" type="ORF">GDO54_016216</name>
</gene>
<dbReference type="InterPro" id="IPR026123">
    <property type="entry name" value="STIL"/>
</dbReference>
<dbReference type="GO" id="GO:0007224">
    <property type="term" value="P:smoothened signaling pathway"/>
    <property type="evidence" value="ECO:0007669"/>
    <property type="project" value="TreeGrafter"/>
</dbReference>
<dbReference type="Pfam" id="PF15253">
    <property type="entry name" value="STIL_N"/>
    <property type="match status" value="1"/>
</dbReference>
<feature type="compositionally biased region" description="Polar residues" evidence="1">
    <location>
        <begin position="551"/>
        <end position="560"/>
    </location>
</feature>
<accession>A0AAV2ZQT6</accession>
<dbReference type="Proteomes" id="UP001181693">
    <property type="component" value="Unassembled WGS sequence"/>
</dbReference>
<feature type="region of interest" description="Disordered" evidence="1">
    <location>
        <begin position="1"/>
        <end position="25"/>
    </location>
</feature>
<dbReference type="Pfam" id="PF26399">
    <property type="entry name" value="PRM_STIL"/>
    <property type="match status" value="1"/>
</dbReference>
<feature type="domain" description="STIL N-terminal" evidence="2">
    <location>
        <begin position="46"/>
        <end position="385"/>
    </location>
</feature>
<dbReference type="PANTHER" id="PTHR15128:SF0">
    <property type="entry name" value="SCL-INTERRUPTING LOCUS PROTEIN"/>
    <property type="match status" value="1"/>
</dbReference>
<feature type="region of interest" description="Disordered" evidence="1">
    <location>
        <begin position="1135"/>
        <end position="1188"/>
    </location>
</feature>
<feature type="compositionally biased region" description="Basic and acidic residues" evidence="1">
    <location>
        <begin position="1242"/>
        <end position="1252"/>
    </location>
</feature>
<feature type="region of interest" description="Disordered" evidence="1">
    <location>
        <begin position="487"/>
        <end position="607"/>
    </location>
</feature>
<proteinExistence type="predicted"/>
<comment type="caution">
    <text evidence="4">The sequence shown here is derived from an EMBL/GenBank/DDBJ whole genome shotgun (WGS) entry which is preliminary data.</text>
</comment>
<feature type="compositionally biased region" description="Polar residues" evidence="1">
    <location>
        <begin position="579"/>
        <end position="607"/>
    </location>
</feature>
<evidence type="ECO:0000256" key="1">
    <source>
        <dbReference type="SAM" id="MobiDB-lite"/>
    </source>
</evidence>
<feature type="compositionally biased region" description="Polar residues" evidence="1">
    <location>
        <begin position="1253"/>
        <end position="1267"/>
    </location>
</feature>
<dbReference type="InterPro" id="IPR057655">
    <property type="entry name" value="STIL_CC"/>
</dbReference>
<dbReference type="Pfam" id="PF25775">
    <property type="entry name" value="CC_STIL"/>
    <property type="match status" value="1"/>
</dbReference>
<evidence type="ECO:0000259" key="3">
    <source>
        <dbReference type="Pfam" id="PF25775"/>
    </source>
</evidence>
<dbReference type="PANTHER" id="PTHR15128">
    <property type="entry name" value="TAL1 SCL INTERRUPTING LOCUS"/>
    <property type="match status" value="1"/>
</dbReference>
<evidence type="ECO:0000313" key="4">
    <source>
        <dbReference type="EMBL" id="DBA17905.1"/>
    </source>
</evidence>
<dbReference type="EMBL" id="DYDO01000009">
    <property type="protein sequence ID" value="DBA17905.1"/>
    <property type="molecule type" value="Genomic_DNA"/>
</dbReference>
<dbReference type="GO" id="GO:0071539">
    <property type="term" value="P:protein localization to centrosome"/>
    <property type="evidence" value="ECO:0007669"/>
    <property type="project" value="TreeGrafter"/>
</dbReference>
<organism evidence="4 5">
    <name type="scientific">Pyxicephalus adspersus</name>
    <name type="common">African bullfrog</name>
    <dbReference type="NCBI Taxonomy" id="30357"/>
    <lineage>
        <taxon>Eukaryota</taxon>
        <taxon>Metazoa</taxon>
        <taxon>Chordata</taxon>
        <taxon>Craniata</taxon>
        <taxon>Vertebrata</taxon>
        <taxon>Euteleostomi</taxon>
        <taxon>Amphibia</taxon>
        <taxon>Batrachia</taxon>
        <taxon>Anura</taxon>
        <taxon>Neobatrachia</taxon>
        <taxon>Ranoidea</taxon>
        <taxon>Pyxicephalidae</taxon>
        <taxon>Pyxicephalinae</taxon>
        <taxon>Pyxicephalus</taxon>
    </lineage>
</organism>
<evidence type="ECO:0000313" key="5">
    <source>
        <dbReference type="Proteomes" id="UP001181693"/>
    </source>
</evidence>
<protein>
    <recommendedName>
        <fullName evidence="6">SCL-interrupting locus protein</fullName>
    </recommendedName>
</protein>
<evidence type="ECO:0000259" key="2">
    <source>
        <dbReference type="Pfam" id="PF15253"/>
    </source>
</evidence>
<keyword evidence="5" id="KW-1185">Reference proteome</keyword>
<feature type="region of interest" description="Disordered" evidence="1">
    <location>
        <begin position="766"/>
        <end position="796"/>
    </location>
</feature>
<dbReference type="InterPro" id="IPR057731">
    <property type="entry name" value="STIL_N"/>
</dbReference>
<reference evidence="4" key="1">
    <citation type="thesis" date="2020" institute="ProQuest LLC" country="789 East Eisenhower Parkway, Ann Arbor, MI, USA">
        <title>Comparative Genomics and Chromosome Evolution.</title>
        <authorList>
            <person name="Mudd A.B."/>
        </authorList>
    </citation>
    <scope>NUCLEOTIDE SEQUENCE</scope>
    <source>
        <strain evidence="4">1538</strain>
        <tissue evidence="4">Blood</tissue>
    </source>
</reference>
<evidence type="ECO:0008006" key="6">
    <source>
        <dbReference type="Google" id="ProtNLM"/>
    </source>
</evidence>